<keyword evidence="9" id="KW-1185">Reference proteome</keyword>
<dbReference type="OrthoDB" id="9789030at2"/>
<dbReference type="PANTHER" id="PTHR43545">
    <property type="entry name" value="FORMATE DEHYDROGENASE, NITRATE-INDUCIBLE, IRON-SULFUR SUBUNIT"/>
    <property type="match status" value="1"/>
</dbReference>
<evidence type="ECO:0000313" key="9">
    <source>
        <dbReference type="Proteomes" id="UP000482487"/>
    </source>
</evidence>
<organism evidence="8 9">
    <name type="scientific">Solidesulfovibrio aerotolerans</name>
    <dbReference type="NCBI Taxonomy" id="295255"/>
    <lineage>
        <taxon>Bacteria</taxon>
        <taxon>Pseudomonadati</taxon>
        <taxon>Thermodesulfobacteriota</taxon>
        <taxon>Desulfovibrionia</taxon>
        <taxon>Desulfovibrionales</taxon>
        <taxon>Desulfovibrionaceae</taxon>
        <taxon>Solidesulfovibrio</taxon>
    </lineage>
</organism>
<evidence type="ECO:0000256" key="5">
    <source>
        <dbReference type="ARBA" id="ARBA00023004"/>
    </source>
</evidence>
<keyword evidence="3" id="KW-0479">Metal-binding</keyword>
<name>A0A7C9IM50_9BACT</name>
<evidence type="ECO:0000313" key="8">
    <source>
        <dbReference type="EMBL" id="MYL83346.1"/>
    </source>
</evidence>
<reference evidence="8 9" key="1">
    <citation type="submission" date="2020-01" db="EMBL/GenBank/DDBJ databases">
        <title>Genome sequence of Desulfovibrio aerotolerans DSM 16695(T).</title>
        <authorList>
            <person name="Karnachuk O."/>
            <person name="Avakyan M."/>
            <person name="Mardanov A."/>
            <person name="Kadnikov V."/>
            <person name="Ravin N."/>
        </authorList>
    </citation>
    <scope>NUCLEOTIDE SEQUENCE [LARGE SCALE GENOMIC DNA]</scope>
    <source>
        <strain evidence="8 9">DSM 16695</strain>
    </source>
</reference>
<dbReference type="SUPFAM" id="SSF54862">
    <property type="entry name" value="4Fe-4S ferredoxins"/>
    <property type="match status" value="1"/>
</dbReference>
<accession>A0A7C9IM50</accession>
<gene>
    <name evidence="8" type="ORF">GTA51_09430</name>
</gene>
<sequence>MPKAFFIDTSRCTACRGCQVACKEWHEHRAVPTLQRGTHQNPPDFTPFNYKIVRFNEHKIDGKIKWLFFPDQCRHCTSPPCKDAADAYVPGAIVQDEATGAVLYTDKTKQLTIDQAQEVRDVCPYAIPVRDETTGALSKCDWCIDRQRAGMKPACVKTCCTGSMNIGERADMLALAHKTLAKVKEKHPQAQLLDEDYLGVIYLITEPRNLYYEYAERPVRPAPGPMTRQAFLAMLTRPVTSMRG</sequence>
<dbReference type="RefSeq" id="WP_160960539.1">
    <property type="nucleotide sequence ID" value="NZ_WVUD01000013.1"/>
</dbReference>
<dbReference type="GO" id="GO:0051539">
    <property type="term" value="F:4 iron, 4 sulfur cluster binding"/>
    <property type="evidence" value="ECO:0007669"/>
    <property type="project" value="UniProtKB-KW"/>
</dbReference>
<evidence type="ECO:0000256" key="2">
    <source>
        <dbReference type="ARBA" id="ARBA00022485"/>
    </source>
</evidence>
<evidence type="ECO:0000259" key="7">
    <source>
        <dbReference type="PROSITE" id="PS51379"/>
    </source>
</evidence>
<evidence type="ECO:0000256" key="4">
    <source>
        <dbReference type="ARBA" id="ARBA00022737"/>
    </source>
</evidence>
<dbReference type="PANTHER" id="PTHR43545:SF6">
    <property type="entry name" value="FORMATE DEHYDROGENASE, NITRATE-INDUCIBLE, IRON-SULFUR SUBUNIT"/>
    <property type="match status" value="1"/>
</dbReference>
<protein>
    <submittedName>
        <fullName evidence="8">Formate dehydrogenase</fullName>
    </submittedName>
</protein>
<keyword evidence="6" id="KW-0411">Iron-sulfur</keyword>
<keyword evidence="5" id="KW-0408">Iron</keyword>
<feature type="domain" description="4Fe-4S ferredoxin-type" evidence="7">
    <location>
        <begin position="3"/>
        <end position="33"/>
    </location>
</feature>
<dbReference type="GO" id="GO:0046872">
    <property type="term" value="F:metal ion binding"/>
    <property type="evidence" value="ECO:0007669"/>
    <property type="project" value="UniProtKB-KW"/>
</dbReference>
<dbReference type="Proteomes" id="UP000482487">
    <property type="component" value="Unassembled WGS sequence"/>
</dbReference>
<keyword evidence="2" id="KW-0004">4Fe-4S</keyword>
<dbReference type="EMBL" id="WVUD01000013">
    <property type="protein sequence ID" value="MYL83346.1"/>
    <property type="molecule type" value="Genomic_DNA"/>
</dbReference>
<dbReference type="InterPro" id="IPR051555">
    <property type="entry name" value="FDH_Electron_Transfer_Unit"/>
</dbReference>
<dbReference type="GO" id="GO:0030313">
    <property type="term" value="C:cell envelope"/>
    <property type="evidence" value="ECO:0007669"/>
    <property type="project" value="UniProtKB-SubCell"/>
</dbReference>
<evidence type="ECO:0000256" key="6">
    <source>
        <dbReference type="ARBA" id="ARBA00023014"/>
    </source>
</evidence>
<comment type="caution">
    <text evidence="8">The sequence shown here is derived from an EMBL/GenBank/DDBJ whole genome shotgun (WGS) entry which is preliminary data.</text>
</comment>
<keyword evidence="4" id="KW-0677">Repeat</keyword>
<dbReference type="Gene3D" id="3.30.70.20">
    <property type="match status" value="2"/>
</dbReference>
<dbReference type="AlphaFoldDB" id="A0A7C9IM50"/>
<dbReference type="Pfam" id="PF13247">
    <property type="entry name" value="Fer4_11"/>
    <property type="match status" value="1"/>
</dbReference>
<proteinExistence type="predicted"/>
<dbReference type="InterPro" id="IPR017896">
    <property type="entry name" value="4Fe4S_Fe-S-bd"/>
</dbReference>
<comment type="subcellular location">
    <subcellularLocation>
        <location evidence="1">Cell envelope</location>
    </subcellularLocation>
</comment>
<evidence type="ECO:0000256" key="1">
    <source>
        <dbReference type="ARBA" id="ARBA00004196"/>
    </source>
</evidence>
<evidence type="ECO:0000256" key="3">
    <source>
        <dbReference type="ARBA" id="ARBA00022723"/>
    </source>
</evidence>
<dbReference type="PROSITE" id="PS51379">
    <property type="entry name" value="4FE4S_FER_2"/>
    <property type="match status" value="1"/>
</dbReference>